<dbReference type="AlphaFoldDB" id="A0A1M6GR84"/>
<evidence type="ECO:0000256" key="1">
    <source>
        <dbReference type="SAM" id="Phobius"/>
    </source>
</evidence>
<accession>A0A1M6GR84</accession>
<feature type="transmembrane region" description="Helical" evidence="1">
    <location>
        <begin position="89"/>
        <end position="107"/>
    </location>
</feature>
<evidence type="ECO:0000313" key="3">
    <source>
        <dbReference type="Proteomes" id="UP000184050"/>
    </source>
</evidence>
<dbReference type="OrthoDB" id="834927at2"/>
<feature type="transmembrane region" description="Helical" evidence="1">
    <location>
        <begin position="412"/>
        <end position="439"/>
    </location>
</feature>
<feature type="transmembrane region" description="Helical" evidence="1">
    <location>
        <begin position="34"/>
        <end position="52"/>
    </location>
</feature>
<feature type="transmembrane region" description="Helical" evidence="1">
    <location>
        <begin position="248"/>
        <end position="275"/>
    </location>
</feature>
<organism evidence="2 3">
    <name type="scientific">Tangfeifania diversioriginum</name>
    <dbReference type="NCBI Taxonomy" id="1168035"/>
    <lineage>
        <taxon>Bacteria</taxon>
        <taxon>Pseudomonadati</taxon>
        <taxon>Bacteroidota</taxon>
        <taxon>Bacteroidia</taxon>
        <taxon>Marinilabiliales</taxon>
        <taxon>Prolixibacteraceae</taxon>
        <taxon>Tangfeifania</taxon>
    </lineage>
</organism>
<dbReference type="Proteomes" id="UP000184050">
    <property type="component" value="Unassembled WGS sequence"/>
</dbReference>
<feature type="transmembrane region" description="Helical" evidence="1">
    <location>
        <begin position="114"/>
        <end position="132"/>
    </location>
</feature>
<keyword evidence="1" id="KW-1133">Transmembrane helix</keyword>
<dbReference type="STRING" id="1168035.SAMN05444280_11188"/>
<keyword evidence="1" id="KW-0812">Transmembrane</keyword>
<feature type="transmembrane region" description="Helical" evidence="1">
    <location>
        <begin position="215"/>
        <end position="236"/>
    </location>
</feature>
<evidence type="ECO:0008006" key="4">
    <source>
        <dbReference type="Google" id="ProtNLM"/>
    </source>
</evidence>
<dbReference type="RefSeq" id="WP_073168530.1">
    <property type="nucleotide sequence ID" value="NZ_FQZE01000011.1"/>
</dbReference>
<gene>
    <name evidence="2" type="ORF">SAMN05444280_11188</name>
</gene>
<dbReference type="EMBL" id="FQZE01000011">
    <property type="protein sequence ID" value="SHJ12443.1"/>
    <property type="molecule type" value="Genomic_DNA"/>
</dbReference>
<name>A0A1M6GR84_9BACT</name>
<feature type="transmembrane region" description="Helical" evidence="1">
    <location>
        <begin position="379"/>
        <end position="400"/>
    </location>
</feature>
<keyword evidence="1" id="KW-0472">Membrane</keyword>
<keyword evidence="3" id="KW-1185">Reference proteome</keyword>
<sequence length="463" mass="53121">MNQRFIVENQKNIKVLQVFSQNTFYDSFEKKIGFFEYFFVLVLIFYAGYSNTFVREAASIKGNFIGYVIPVGLSVVLAIKWKIWPDKRFYFLILGLAIYFLAISLKYSQIRITIFLDYFTLFVIVYVCYKVLKFNFLRIYEYWLFYLAIVGLIFWSIQFGLGGDSLFSIFSKIPGVNSFSFVSGGGLNAIVYSVQPFDYNLRNNLGSGIPRNCGYAWEPGAFAVYLSLAIFINLFITKTDKNSNTRLWVLLAALFTTQSTTGFAMLLIILLHYYYNNNVKIILMVFPVVLIGAYLILSLPFMADKIVELSDDSTNMEMTILRSINSEEQIHPQRFESFMIAFEDFKKNPMLGIMGGGPEASWTAKIGANISVISGIGNLLAQSGLAGFVFFILLTIKSSFFLSEHYKYRGKFLLFFLILFISISYSILLLPLISCFWMFGNFESQRRYKTNNKIVLFNKSANL</sequence>
<feature type="transmembrane region" description="Helical" evidence="1">
    <location>
        <begin position="144"/>
        <end position="163"/>
    </location>
</feature>
<reference evidence="2 3" key="1">
    <citation type="submission" date="2016-11" db="EMBL/GenBank/DDBJ databases">
        <authorList>
            <person name="Jaros S."/>
            <person name="Januszkiewicz K."/>
            <person name="Wedrychowicz H."/>
        </authorList>
    </citation>
    <scope>NUCLEOTIDE SEQUENCE [LARGE SCALE GENOMIC DNA]</scope>
    <source>
        <strain evidence="2 3">DSM 27063</strain>
    </source>
</reference>
<feature type="transmembrane region" description="Helical" evidence="1">
    <location>
        <begin position="64"/>
        <end position="83"/>
    </location>
</feature>
<evidence type="ECO:0000313" key="2">
    <source>
        <dbReference type="EMBL" id="SHJ12443.1"/>
    </source>
</evidence>
<protein>
    <recommendedName>
        <fullName evidence="4">O-Antigen ligase</fullName>
    </recommendedName>
</protein>
<proteinExistence type="predicted"/>
<feature type="transmembrane region" description="Helical" evidence="1">
    <location>
        <begin position="281"/>
        <end position="303"/>
    </location>
</feature>